<evidence type="ECO:0000313" key="1">
    <source>
        <dbReference type="EMBL" id="GGF75321.1"/>
    </source>
</evidence>
<dbReference type="EMBL" id="BMHV01000037">
    <property type="protein sequence ID" value="GGF75321.1"/>
    <property type="molecule type" value="Genomic_DNA"/>
</dbReference>
<dbReference type="AlphaFoldDB" id="A0A917FFW1"/>
<dbReference type="Pfam" id="PF20331">
    <property type="entry name" value="DUF6626"/>
    <property type="match status" value="1"/>
</dbReference>
<reference evidence="1" key="1">
    <citation type="journal article" date="2014" name="Int. J. Syst. Evol. Microbiol.">
        <title>Complete genome sequence of Corynebacterium casei LMG S-19264T (=DSM 44701T), isolated from a smear-ripened cheese.</title>
        <authorList>
            <consortium name="US DOE Joint Genome Institute (JGI-PGF)"/>
            <person name="Walter F."/>
            <person name="Albersmeier A."/>
            <person name="Kalinowski J."/>
            <person name="Ruckert C."/>
        </authorList>
    </citation>
    <scope>NUCLEOTIDE SEQUENCE</scope>
    <source>
        <strain evidence="1">CGMCC 1.15254</strain>
    </source>
</reference>
<reference evidence="1" key="2">
    <citation type="submission" date="2020-09" db="EMBL/GenBank/DDBJ databases">
        <authorList>
            <person name="Sun Q."/>
            <person name="Zhou Y."/>
        </authorList>
    </citation>
    <scope>NUCLEOTIDE SEQUENCE</scope>
    <source>
        <strain evidence="1">CGMCC 1.15254</strain>
    </source>
</reference>
<proteinExistence type="predicted"/>
<comment type="caution">
    <text evidence="1">The sequence shown here is derived from an EMBL/GenBank/DDBJ whole genome shotgun (WGS) entry which is preliminary data.</text>
</comment>
<accession>A0A917FFW1</accession>
<keyword evidence="2" id="KW-1185">Reference proteome</keyword>
<organism evidence="1 2">
    <name type="scientific">Terasakiella brassicae</name>
    <dbReference type="NCBI Taxonomy" id="1634917"/>
    <lineage>
        <taxon>Bacteria</taxon>
        <taxon>Pseudomonadati</taxon>
        <taxon>Pseudomonadota</taxon>
        <taxon>Alphaproteobacteria</taxon>
        <taxon>Rhodospirillales</taxon>
        <taxon>Terasakiellaceae</taxon>
        <taxon>Terasakiella</taxon>
    </lineage>
</organism>
<name>A0A917FFW1_9PROT</name>
<dbReference type="InterPro" id="IPR046734">
    <property type="entry name" value="DUF6626"/>
</dbReference>
<dbReference type="RefSeq" id="WP_188667001.1">
    <property type="nucleotide sequence ID" value="NZ_BMHV01000037.1"/>
</dbReference>
<gene>
    <name evidence="1" type="ORF">GCM10011332_31640</name>
</gene>
<dbReference type="Proteomes" id="UP000632498">
    <property type="component" value="Unassembled WGS sequence"/>
</dbReference>
<protein>
    <submittedName>
        <fullName evidence="1">Uncharacterized protein</fullName>
    </submittedName>
</protein>
<sequence>MMIKTEGMPLHEQMFEVLRANYFLNDAADFSRRMGRSRTYLSTLRYNGHTPSTDAYANLLNYLRECYGETEDADLRNCLEHYIKLVEEEVA</sequence>
<evidence type="ECO:0000313" key="2">
    <source>
        <dbReference type="Proteomes" id="UP000632498"/>
    </source>
</evidence>